<dbReference type="EMBL" id="JBIGIB010000002">
    <property type="protein sequence ID" value="MFG6466292.1"/>
    <property type="molecule type" value="Genomic_DNA"/>
</dbReference>
<evidence type="ECO:0000256" key="3">
    <source>
        <dbReference type="ARBA" id="ARBA00023163"/>
    </source>
</evidence>
<dbReference type="Pfam" id="PF12833">
    <property type="entry name" value="HTH_18"/>
    <property type="match status" value="1"/>
</dbReference>
<evidence type="ECO:0000256" key="2">
    <source>
        <dbReference type="ARBA" id="ARBA00023125"/>
    </source>
</evidence>
<dbReference type="Proteomes" id="UP001606303">
    <property type="component" value="Unassembled WGS sequence"/>
</dbReference>
<keyword evidence="1" id="KW-0805">Transcription regulation</keyword>
<evidence type="ECO:0000313" key="5">
    <source>
        <dbReference type="EMBL" id="MFG6466292.1"/>
    </source>
</evidence>
<dbReference type="PANTHER" id="PTHR46796">
    <property type="entry name" value="HTH-TYPE TRANSCRIPTIONAL ACTIVATOR RHAS-RELATED"/>
    <property type="match status" value="1"/>
</dbReference>
<evidence type="ECO:0000256" key="1">
    <source>
        <dbReference type="ARBA" id="ARBA00023015"/>
    </source>
</evidence>
<protein>
    <submittedName>
        <fullName evidence="5">Helix-turn-helix domain-containing protein</fullName>
    </submittedName>
</protein>
<dbReference type="Gene3D" id="1.10.10.60">
    <property type="entry name" value="Homeodomain-like"/>
    <property type="match status" value="1"/>
</dbReference>
<accession>A0ABW7GWS0</accession>
<keyword evidence="3" id="KW-0804">Transcription</keyword>
<keyword evidence="6" id="KW-1185">Reference proteome</keyword>
<dbReference type="SMART" id="SM00342">
    <property type="entry name" value="HTH_ARAC"/>
    <property type="match status" value="1"/>
</dbReference>
<feature type="domain" description="HTH araC/xylS-type" evidence="4">
    <location>
        <begin position="182"/>
        <end position="261"/>
    </location>
</feature>
<dbReference type="PANTHER" id="PTHR46796:SF15">
    <property type="entry name" value="BLL1074 PROTEIN"/>
    <property type="match status" value="1"/>
</dbReference>
<organism evidence="5 6">
    <name type="scientific">Pelomonas baiyunensis</name>
    <dbReference type="NCBI Taxonomy" id="3299026"/>
    <lineage>
        <taxon>Bacteria</taxon>
        <taxon>Pseudomonadati</taxon>
        <taxon>Pseudomonadota</taxon>
        <taxon>Betaproteobacteria</taxon>
        <taxon>Burkholderiales</taxon>
        <taxon>Sphaerotilaceae</taxon>
        <taxon>Roseateles</taxon>
    </lineage>
</organism>
<dbReference type="PROSITE" id="PS01124">
    <property type="entry name" value="HTH_ARAC_FAMILY_2"/>
    <property type="match status" value="1"/>
</dbReference>
<dbReference type="RefSeq" id="WP_394382718.1">
    <property type="nucleotide sequence ID" value="NZ_JBIGIB010000002.1"/>
</dbReference>
<evidence type="ECO:0000259" key="4">
    <source>
        <dbReference type="PROSITE" id="PS01124"/>
    </source>
</evidence>
<sequence length="268" mass="29543">MLNYRQAPPPPALQGVVARFSQRRCVDAQHHIPAFGLPARLDRFIEFYLGEPVRVAVDAQAPVAAPDIVLVAPHTRPGKRLHLVGDVDTFTVHFEPTGLHRLFGLSLQSLDNLAVPANQLVGPGVLELRDRLARAHGFEARVQAASGWLLERLASSRPADALDRAVAAWRLEDGVAPVATWACRLGWSERHLHRRFLERTGLSPALHGRLLRFQALMAAHARAPQAALTTLALEAGYFDQSHCIRDCRAFTGEAPRAFLSQWPDLGRA</sequence>
<dbReference type="InterPro" id="IPR018060">
    <property type="entry name" value="HTH_AraC"/>
</dbReference>
<dbReference type="InterPro" id="IPR050204">
    <property type="entry name" value="AraC_XylS_family_regulators"/>
</dbReference>
<evidence type="ECO:0000313" key="6">
    <source>
        <dbReference type="Proteomes" id="UP001606303"/>
    </source>
</evidence>
<keyword evidence="2" id="KW-0238">DNA-binding</keyword>
<proteinExistence type="predicted"/>
<comment type="caution">
    <text evidence="5">The sequence shown here is derived from an EMBL/GenBank/DDBJ whole genome shotgun (WGS) entry which is preliminary data.</text>
</comment>
<reference evidence="5 6" key="1">
    <citation type="submission" date="2024-08" db="EMBL/GenBank/DDBJ databases">
        <authorList>
            <person name="Lu H."/>
        </authorList>
    </citation>
    <scope>NUCLEOTIDE SEQUENCE [LARGE SCALE GENOMIC DNA]</scope>
    <source>
        <strain evidence="5 6">BYS87W</strain>
    </source>
</reference>
<name>A0ABW7GWS0_9BURK</name>
<gene>
    <name evidence="5" type="ORF">ACG01O_06715</name>
</gene>